<gene>
    <name evidence="11" type="primary">pduL2</name>
    <name evidence="11" type="ORF">CACET_c21930</name>
</gene>
<comment type="similarity">
    <text evidence="2 10">Belongs to the PduL family.</text>
</comment>
<dbReference type="Proteomes" id="UP000035704">
    <property type="component" value="Chromosome"/>
</dbReference>
<evidence type="ECO:0000256" key="4">
    <source>
        <dbReference type="ARBA" id="ARBA00020837"/>
    </source>
</evidence>
<dbReference type="KEGG" id="cace:CACET_c21930"/>
<evidence type="ECO:0000256" key="8">
    <source>
        <dbReference type="ARBA" id="ARBA00023315"/>
    </source>
</evidence>
<evidence type="ECO:0000256" key="5">
    <source>
        <dbReference type="ARBA" id="ARBA00022679"/>
    </source>
</evidence>
<sequence>MSEKMLPIALSNRHLHLSQEDIETLFGKGYELNKFKDLSQPGQYAAAEKVDLVGSKGTIKGVRVLGPARPSTQIEVSLADGFSLGITPPVRDSGDVAGSPGVKIVGPQGEVDLKEGVIAAARHIHMHTDDAAKFGVVDKQRVKVKTSGERAVVFENVLVRAHQTFALEMHVDVDEGNAAGVKNGEMVELILE</sequence>
<dbReference type="GO" id="GO:0051144">
    <property type="term" value="P:1,2-propanediol catabolic process"/>
    <property type="evidence" value="ECO:0007669"/>
    <property type="project" value="UniProtKB-UniPathway"/>
</dbReference>
<dbReference type="InterPro" id="IPR008300">
    <property type="entry name" value="PTAC"/>
</dbReference>
<dbReference type="PANTHER" id="PTHR39453:SF1">
    <property type="entry name" value="PHOSPHATE PROPANOYLTRANSFERASE"/>
    <property type="match status" value="1"/>
</dbReference>
<evidence type="ECO:0000256" key="10">
    <source>
        <dbReference type="PIRNR" id="PIRNR010130"/>
    </source>
</evidence>
<dbReference type="AlphaFoldDB" id="A0A0D8I948"/>
<dbReference type="STRING" id="84022.CACET_c21930"/>
<evidence type="ECO:0000256" key="3">
    <source>
        <dbReference type="ARBA" id="ARBA00012206"/>
    </source>
</evidence>
<keyword evidence="7" id="KW-0862">Zinc</keyword>
<dbReference type="NCBIfam" id="NF011652">
    <property type="entry name" value="PRK15070.1"/>
    <property type="match status" value="1"/>
</dbReference>
<comment type="catalytic activity">
    <reaction evidence="9 10">
        <text>propanoyl-CoA + phosphate = propanoyl phosphate + CoA</text>
        <dbReference type="Rhea" id="RHEA:28046"/>
        <dbReference type="ChEBI" id="CHEBI:43474"/>
        <dbReference type="ChEBI" id="CHEBI:57287"/>
        <dbReference type="ChEBI" id="CHEBI:57392"/>
        <dbReference type="ChEBI" id="CHEBI:58933"/>
        <dbReference type="EC" id="2.3.1.222"/>
    </reaction>
</comment>
<dbReference type="GO" id="GO:0046872">
    <property type="term" value="F:metal ion binding"/>
    <property type="evidence" value="ECO:0007669"/>
    <property type="project" value="UniProtKB-KW"/>
</dbReference>
<dbReference type="PANTHER" id="PTHR39453">
    <property type="entry name" value="PHOSPHATE PROPANOYLTRANSFERASE"/>
    <property type="match status" value="1"/>
</dbReference>
<dbReference type="EMBL" id="CP009687">
    <property type="protein sequence ID" value="AKL95639.1"/>
    <property type="molecule type" value="Genomic_DNA"/>
</dbReference>
<dbReference type="UniPathway" id="UPA00621"/>
<comment type="cofactor">
    <cofactor evidence="1">
        <name>Zn(2+)</name>
        <dbReference type="ChEBI" id="CHEBI:29105"/>
    </cofactor>
</comment>
<keyword evidence="5 10" id="KW-0808">Transferase</keyword>
<dbReference type="PATRIC" id="fig|84022.5.peg.516"/>
<keyword evidence="6" id="KW-0479">Metal-binding</keyword>
<keyword evidence="12" id="KW-1185">Reference proteome</keyword>
<dbReference type="GO" id="GO:0016747">
    <property type="term" value="F:acyltransferase activity, transferring groups other than amino-acyl groups"/>
    <property type="evidence" value="ECO:0007669"/>
    <property type="project" value="InterPro"/>
</dbReference>
<comment type="function">
    <text evidence="10">Involved in 1,2-propanediol (1,2-PD) degradation by catalyzing the conversion of propanoyl-CoA to propanoyl-phosphate.</text>
</comment>
<dbReference type="PIRSF" id="PIRSF010130">
    <property type="entry name" value="PduL"/>
    <property type="match status" value="1"/>
</dbReference>
<name>A0A0D8I948_9CLOT</name>
<keyword evidence="8 10" id="KW-0012">Acyltransferase</keyword>
<evidence type="ECO:0000313" key="11">
    <source>
        <dbReference type="EMBL" id="AKL95639.1"/>
    </source>
</evidence>
<reference evidence="11 12" key="1">
    <citation type="submission" date="2014-10" db="EMBL/GenBank/DDBJ databases">
        <title>Genome sequence of Clostridium aceticum DSM 1496.</title>
        <authorList>
            <person name="Poehlein A."/>
            <person name="Schiel-Bengelsdorf B."/>
            <person name="Gottschalk G."/>
            <person name="Duerre P."/>
            <person name="Daniel R."/>
        </authorList>
    </citation>
    <scope>NUCLEOTIDE SEQUENCE [LARGE SCALE GENOMIC DNA]</scope>
    <source>
        <strain evidence="11 12">DSM 1496</strain>
    </source>
</reference>
<evidence type="ECO:0000256" key="2">
    <source>
        <dbReference type="ARBA" id="ARBA00007342"/>
    </source>
</evidence>
<evidence type="ECO:0000256" key="6">
    <source>
        <dbReference type="ARBA" id="ARBA00022723"/>
    </source>
</evidence>
<protein>
    <recommendedName>
        <fullName evidence="4 10">Phosphate propanoyltransferase</fullName>
        <ecNumber evidence="3 10">2.3.1.222</ecNumber>
    </recommendedName>
</protein>
<evidence type="ECO:0000256" key="9">
    <source>
        <dbReference type="ARBA" id="ARBA00047589"/>
    </source>
</evidence>
<evidence type="ECO:0000256" key="1">
    <source>
        <dbReference type="ARBA" id="ARBA00001947"/>
    </source>
</evidence>
<dbReference type="OrthoDB" id="9784365at2"/>
<proteinExistence type="inferred from homology"/>
<comment type="pathway">
    <text evidence="10">Polyol metabolism; 1,2-propanediol degradation.</text>
</comment>
<accession>A0A0D8I948</accession>
<organism evidence="11 12">
    <name type="scientific">Clostridium aceticum</name>
    <dbReference type="NCBI Taxonomy" id="84022"/>
    <lineage>
        <taxon>Bacteria</taxon>
        <taxon>Bacillati</taxon>
        <taxon>Bacillota</taxon>
        <taxon>Clostridia</taxon>
        <taxon>Eubacteriales</taxon>
        <taxon>Clostridiaceae</taxon>
        <taxon>Clostridium</taxon>
    </lineage>
</organism>
<dbReference type="RefSeq" id="WP_044825052.1">
    <property type="nucleotide sequence ID" value="NZ_CP009687.1"/>
</dbReference>
<evidence type="ECO:0000313" key="12">
    <source>
        <dbReference type="Proteomes" id="UP000035704"/>
    </source>
</evidence>
<evidence type="ECO:0000256" key="7">
    <source>
        <dbReference type="ARBA" id="ARBA00022833"/>
    </source>
</evidence>
<dbReference type="Pfam" id="PF06130">
    <property type="entry name" value="PTAC"/>
    <property type="match status" value="1"/>
</dbReference>
<dbReference type="EC" id="2.3.1.222" evidence="3 10"/>